<sequence length="771" mass="86826">MHRQPFSGHFPSATKPLEIIHMDLCGPMTPASRGGNLYFLKIIDGYSKYRFIYPLRLKSDTFRAFSNFLSKAEKASGHQLISVVSDNGGEFVNKHFQSLFSSRGIQHITSAPYTPQQNPIAERGNRTTIVKTRAMLATAGMPLFWWGEAITTAVYLENRSPDSSINFKSPYELWKGSPPDLTHLVPFGCRALWVPSTRKIKEAVTPCPQTPEGPSSPLQPESEKSPSVPSITPIPENSVAPDHPAPSGRGFTYVPHFDKAPLDINSNIDASNIIEGPRRRQALVIHRHQANLIVGEPTSLKDPRTFGDVLGRLDEAHWLMAVEVELNNIRRHEVWVVAPLTPGAKLLDTTWVFKRKFDANGELLKYKARLCVRGFGQVEGIDYDATFAPTGRLTTLRLILGLAALHNYDIQQMDVKCAFLNGIPDEDLFIKVPNGVGVELPAGHGLKLLKSLYGLKQSPRCWYRSLKKFFLSINFLPAEMDPCLFIHQDPTRSRFEMDDLGNCQWVLGMRVTRDRTNCTLTLSQDRHCREILDEYGMLDCQSITSPLPTNATTCPIDPAPISKGFNYRRGVGLLNYLVQCTRPDLAFTCSYLSQFLNKPSKTHQNHFLHFLRYLQHTKNFGITLGAVSTSPSTLVAYSDASYATSTEAYSFAGSAILHNGLIGWRQDIVWTQQLLDSLRPYIDLPPTSVTLHCDNQGALALLKDTLYQHRTRHINVRYHWLRHHIELSETFYLAYVPTDRNVADFLTKPLTPIKNRQALDHICLKACDFKT</sequence>
<dbReference type="InterPro" id="IPR039537">
    <property type="entry name" value="Retrotran_Ty1/copia-like"/>
</dbReference>
<organism evidence="18 19">
    <name type="scientific">Puccinia coronata f. sp. avenae</name>
    <dbReference type="NCBI Taxonomy" id="200324"/>
    <lineage>
        <taxon>Eukaryota</taxon>
        <taxon>Fungi</taxon>
        <taxon>Dikarya</taxon>
        <taxon>Basidiomycota</taxon>
        <taxon>Pucciniomycotina</taxon>
        <taxon>Pucciniomycetes</taxon>
        <taxon>Pucciniales</taxon>
        <taxon>Pucciniaceae</taxon>
        <taxon>Puccinia</taxon>
    </lineage>
</organism>
<evidence type="ECO:0000256" key="10">
    <source>
        <dbReference type="ARBA" id="ARBA00022918"/>
    </source>
</evidence>
<dbReference type="GO" id="GO:0006310">
    <property type="term" value="P:DNA recombination"/>
    <property type="evidence" value="ECO:0007669"/>
    <property type="project" value="UniProtKB-KW"/>
</dbReference>
<proteinExistence type="predicted"/>
<dbReference type="GO" id="GO:0016787">
    <property type="term" value="F:hydrolase activity"/>
    <property type="evidence" value="ECO:0007669"/>
    <property type="project" value="UniProtKB-KW"/>
</dbReference>
<dbReference type="PANTHER" id="PTHR42648:SF11">
    <property type="entry name" value="TRANSPOSON TY4-P GAG-POL POLYPROTEIN"/>
    <property type="match status" value="1"/>
</dbReference>
<dbReference type="Proteomes" id="UP000235392">
    <property type="component" value="Unassembled WGS sequence"/>
</dbReference>
<evidence type="ECO:0000259" key="17">
    <source>
        <dbReference type="PROSITE" id="PS50994"/>
    </source>
</evidence>
<dbReference type="Pfam" id="PF00665">
    <property type="entry name" value="rve"/>
    <property type="match status" value="1"/>
</dbReference>
<dbReference type="PANTHER" id="PTHR42648">
    <property type="entry name" value="TRANSPOSASE, PUTATIVE-RELATED"/>
    <property type="match status" value="1"/>
</dbReference>
<evidence type="ECO:0000256" key="1">
    <source>
        <dbReference type="ARBA" id="ARBA00022578"/>
    </source>
</evidence>
<dbReference type="GO" id="GO:0003723">
    <property type="term" value="F:RNA binding"/>
    <property type="evidence" value="ECO:0007669"/>
    <property type="project" value="UniProtKB-KW"/>
</dbReference>
<evidence type="ECO:0000256" key="11">
    <source>
        <dbReference type="ARBA" id="ARBA00022932"/>
    </source>
</evidence>
<keyword evidence="5" id="KW-0255">Endonuclease</keyword>
<reference evidence="18 19" key="1">
    <citation type="submission" date="2017-11" db="EMBL/GenBank/DDBJ databases">
        <title>De novo assembly and phasing of dikaryotic genomes from two isolates of Puccinia coronata f. sp. avenae, the causal agent of oat crown rust.</title>
        <authorList>
            <person name="Miller M.E."/>
            <person name="Zhang Y."/>
            <person name="Omidvar V."/>
            <person name="Sperschneider J."/>
            <person name="Schwessinger B."/>
            <person name="Raley C."/>
            <person name="Palmer J.M."/>
            <person name="Garnica D."/>
            <person name="Upadhyaya N."/>
            <person name="Rathjen J."/>
            <person name="Taylor J.M."/>
            <person name="Park R.F."/>
            <person name="Dodds P.N."/>
            <person name="Hirsch C.D."/>
            <person name="Kianian S.F."/>
            <person name="Figueroa M."/>
        </authorList>
    </citation>
    <scope>NUCLEOTIDE SEQUENCE [LARGE SCALE GENOMIC DNA]</scope>
    <source>
        <strain evidence="18">12SD80</strain>
    </source>
</reference>
<dbReference type="InterPro" id="IPR012337">
    <property type="entry name" value="RNaseH-like_sf"/>
</dbReference>
<keyword evidence="11" id="KW-0808">Transferase</keyword>
<dbReference type="InterPro" id="IPR036397">
    <property type="entry name" value="RNaseH_sf"/>
</dbReference>
<evidence type="ECO:0000256" key="12">
    <source>
        <dbReference type="ARBA" id="ARBA00023172"/>
    </source>
</evidence>
<name>A0A2N5SAP5_9BASI</name>
<comment type="caution">
    <text evidence="18">The sequence shown here is derived from an EMBL/GenBank/DDBJ whole genome shotgun (WGS) entry which is preliminary data.</text>
</comment>
<feature type="compositionally biased region" description="Polar residues" evidence="16">
    <location>
        <begin position="212"/>
        <end position="230"/>
    </location>
</feature>
<dbReference type="GO" id="GO:0046872">
    <property type="term" value="F:metal ion binding"/>
    <property type="evidence" value="ECO:0007669"/>
    <property type="project" value="UniProtKB-KW"/>
</dbReference>
<evidence type="ECO:0000256" key="4">
    <source>
        <dbReference type="ARBA" id="ARBA00022723"/>
    </source>
</evidence>
<keyword evidence="1" id="KW-0815">Transposition</keyword>
<dbReference type="InterPro" id="IPR013103">
    <property type="entry name" value="RVT_2"/>
</dbReference>
<dbReference type="InterPro" id="IPR001584">
    <property type="entry name" value="Integrase_cat-core"/>
</dbReference>
<dbReference type="GO" id="GO:0015074">
    <property type="term" value="P:DNA integration"/>
    <property type="evidence" value="ECO:0007669"/>
    <property type="project" value="UniProtKB-KW"/>
</dbReference>
<dbReference type="Gene3D" id="3.30.420.10">
    <property type="entry name" value="Ribonuclease H-like superfamily/Ribonuclease H"/>
    <property type="match status" value="1"/>
</dbReference>
<dbReference type="GO" id="GO:0005634">
    <property type="term" value="C:nucleus"/>
    <property type="evidence" value="ECO:0007669"/>
    <property type="project" value="UniProtKB-ARBA"/>
</dbReference>
<evidence type="ECO:0000256" key="9">
    <source>
        <dbReference type="ARBA" id="ARBA00022908"/>
    </source>
</evidence>
<keyword evidence="10" id="KW-0695">RNA-directed DNA polymerase</keyword>
<feature type="region of interest" description="Disordered" evidence="16">
    <location>
        <begin position="204"/>
        <end position="251"/>
    </location>
</feature>
<evidence type="ECO:0000256" key="5">
    <source>
        <dbReference type="ARBA" id="ARBA00022759"/>
    </source>
</evidence>
<keyword evidence="6" id="KW-0378">Hydrolase</keyword>
<keyword evidence="8" id="KW-0694">RNA-binding</keyword>
<dbReference type="PROSITE" id="PS50994">
    <property type="entry name" value="INTEGRASE"/>
    <property type="match status" value="1"/>
</dbReference>
<accession>A0A2N5SAP5</accession>
<dbReference type="GO" id="GO:0003887">
    <property type="term" value="F:DNA-directed DNA polymerase activity"/>
    <property type="evidence" value="ECO:0007669"/>
    <property type="project" value="UniProtKB-KW"/>
</dbReference>
<evidence type="ECO:0000256" key="14">
    <source>
        <dbReference type="ARBA" id="ARBA00048173"/>
    </source>
</evidence>
<dbReference type="AlphaFoldDB" id="A0A2N5SAP5"/>
<dbReference type="SUPFAM" id="SSF56672">
    <property type="entry name" value="DNA/RNA polymerases"/>
    <property type="match status" value="1"/>
</dbReference>
<evidence type="ECO:0000256" key="13">
    <source>
        <dbReference type="ARBA" id="ARBA00023268"/>
    </source>
</evidence>
<dbReference type="GO" id="GO:0003964">
    <property type="term" value="F:RNA-directed DNA polymerase activity"/>
    <property type="evidence" value="ECO:0007669"/>
    <property type="project" value="UniProtKB-KW"/>
</dbReference>
<evidence type="ECO:0000256" key="7">
    <source>
        <dbReference type="ARBA" id="ARBA00022842"/>
    </source>
</evidence>
<evidence type="ECO:0000256" key="8">
    <source>
        <dbReference type="ARBA" id="ARBA00022884"/>
    </source>
</evidence>
<keyword evidence="4" id="KW-0479">Metal-binding</keyword>
<evidence type="ECO:0000256" key="6">
    <source>
        <dbReference type="ARBA" id="ARBA00022801"/>
    </source>
</evidence>
<protein>
    <recommendedName>
        <fullName evidence="17">Integrase catalytic domain-containing protein</fullName>
    </recommendedName>
</protein>
<feature type="domain" description="Integrase catalytic" evidence="17">
    <location>
        <begin position="12"/>
        <end position="178"/>
    </location>
</feature>
<keyword evidence="3" id="KW-0540">Nuclease</keyword>
<dbReference type="InterPro" id="IPR043502">
    <property type="entry name" value="DNA/RNA_pol_sf"/>
</dbReference>
<dbReference type="GO" id="GO:0032196">
    <property type="term" value="P:transposition"/>
    <property type="evidence" value="ECO:0007669"/>
    <property type="project" value="UniProtKB-KW"/>
</dbReference>
<evidence type="ECO:0000256" key="2">
    <source>
        <dbReference type="ARBA" id="ARBA00022695"/>
    </source>
</evidence>
<keyword evidence="7" id="KW-0460">Magnesium</keyword>
<comment type="catalytic activity">
    <reaction evidence="14">
        <text>DNA(n) + a 2'-deoxyribonucleoside 5'-triphosphate = DNA(n+1) + diphosphate</text>
        <dbReference type="Rhea" id="RHEA:22508"/>
        <dbReference type="Rhea" id="RHEA-COMP:17339"/>
        <dbReference type="Rhea" id="RHEA-COMP:17340"/>
        <dbReference type="ChEBI" id="CHEBI:33019"/>
        <dbReference type="ChEBI" id="CHEBI:61560"/>
        <dbReference type="ChEBI" id="CHEBI:173112"/>
        <dbReference type="EC" id="2.7.7.49"/>
    </reaction>
</comment>
<keyword evidence="11" id="KW-0239">DNA-directed DNA polymerase</keyword>
<dbReference type="CDD" id="cd09272">
    <property type="entry name" value="RNase_HI_RT_Ty1"/>
    <property type="match status" value="1"/>
</dbReference>
<evidence type="ECO:0000313" key="18">
    <source>
        <dbReference type="EMBL" id="PLW10331.1"/>
    </source>
</evidence>
<evidence type="ECO:0000256" key="15">
    <source>
        <dbReference type="ARBA" id="ARBA00049244"/>
    </source>
</evidence>
<comment type="catalytic activity">
    <reaction evidence="15">
        <text>DNA(n) + a 2'-deoxyribonucleoside 5'-triphosphate = DNA(n+1) + diphosphate</text>
        <dbReference type="Rhea" id="RHEA:22508"/>
        <dbReference type="Rhea" id="RHEA-COMP:17339"/>
        <dbReference type="Rhea" id="RHEA-COMP:17340"/>
        <dbReference type="ChEBI" id="CHEBI:33019"/>
        <dbReference type="ChEBI" id="CHEBI:61560"/>
        <dbReference type="ChEBI" id="CHEBI:173112"/>
        <dbReference type="EC" id="2.7.7.7"/>
    </reaction>
</comment>
<keyword evidence="12" id="KW-0233">DNA recombination</keyword>
<dbReference type="EMBL" id="PGCI01000967">
    <property type="protein sequence ID" value="PLW10331.1"/>
    <property type="molecule type" value="Genomic_DNA"/>
</dbReference>
<evidence type="ECO:0000256" key="3">
    <source>
        <dbReference type="ARBA" id="ARBA00022722"/>
    </source>
</evidence>
<evidence type="ECO:0000256" key="16">
    <source>
        <dbReference type="SAM" id="MobiDB-lite"/>
    </source>
</evidence>
<dbReference type="GO" id="GO:0004519">
    <property type="term" value="F:endonuclease activity"/>
    <property type="evidence" value="ECO:0007669"/>
    <property type="project" value="UniProtKB-KW"/>
</dbReference>
<dbReference type="SUPFAM" id="SSF53098">
    <property type="entry name" value="Ribonuclease H-like"/>
    <property type="match status" value="1"/>
</dbReference>
<keyword evidence="9" id="KW-0229">DNA integration</keyword>
<keyword evidence="13" id="KW-0511">Multifunctional enzyme</keyword>
<keyword evidence="2" id="KW-0548">Nucleotidyltransferase</keyword>
<dbReference type="Pfam" id="PF07727">
    <property type="entry name" value="RVT_2"/>
    <property type="match status" value="1"/>
</dbReference>
<gene>
    <name evidence="18" type="ORF">PCASD_21666</name>
</gene>
<evidence type="ECO:0000313" key="19">
    <source>
        <dbReference type="Proteomes" id="UP000235392"/>
    </source>
</evidence>